<organism evidence="8 9">
    <name type="scientific">Dethiosulfatarculus sandiegensis</name>
    <dbReference type="NCBI Taxonomy" id="1429043"/>
    <lineage>
        <taxon>Bacteria</taxon>
        <taxon>Pseudomonadati</taxon>
        <taxon>Thermodesulfobacteriota</taxon>
        <taxon>Desulfarculia</taxon>
        <taxon>Desulfarculales</taxon>
        <taxon>Desulfarculaceae</taxon>
        <taxon>Dethiosulfatarculus</taxon>
    </lineage>
</organism>
<protein>
    <recommendedName>
        <fullName evidence="6">TVP38/TMEM64 family membrane protein</fullName>
    </recommendedName>
</protein>
<evidence type="ECO:0000256" key="3">
    <source>
        <dbReference type="ARBA" id="ARBA00022692"/>
    </source>
</evidence>
<keyword evidence="5 6" id="KW-0472">Membrane</keyword>
<feature type="transmembrane region" description="Helical" evidence="6">
    <location>
        <begin position="166"/>
        <end position="186"/>
    </location>
</feature>
<keyword evidence="2 6" id="KW-1003">Cell membrane</keyword>
<keyword evidence="3 6" id="KW-0812">Transmembrane</keyword>
<dbReference type="Pfam" id="PF09335">
    <property type="entry name" value="VTT_dom"/>
    <property type="match status" value="1"/>
</dbReference>
<keyword evidence="9" id="KW-1185">Reference proteome</keyword>
<dbReference type="InterPro" id="IPR015414">
    <property type="entry name" value="TMEM64"/>
</dbReference>
<gene>
    <name evidence="8" type="ORF">X474_21750</name>
</gene>
<name>A0A0D2HN31_9BACT</name>
<evidence type="ECO:0000256" key="5">
    <source>
        <dbReference type="ARBA" id="ARBA00023136"/>
    </source>
</evidence>
<evidence type="ECO:0000259" key="7">
    <source>
        <dbReference type="Pfam" id="PF09335"/>
    </source>
</evidence>
<dbReference type="FunCoup" id="A0A0D2HN31">
    <property type="interactions" value="194"/>
</dbReference>
<sequence length="238" mass="25967">MKKSTLTKFVISGVLILVLSLFFGLDLHRELTFANLGKLKNQLIGFREANYAFTLAGFFLLYVLVGAFSLPGAGPMTLLGGAIFGFWPALITVSFASTIGATLACFFSRYVLGNWVQKRFSDQIKPINRGMEKDGLLYLFALRLVPVFPFFIINLVMGLTRIKLVSFYWVSQVGMLAGTVVFVNAGAQLGAITSPEDILSPVVAASFAALGLFPLIAKWMLNKIKASKSLDQPNSHGK</sequence>
<dbReference type="GO" id="GO:0005886">
    <property type="term" value="C:plasma membrane"/>
    <property type="evidence" value="ECO:0007669"/>
    <property type="project" value="UniProtKB-SubCell"/>
</dbReference>
<comment type="subcellular location">
    <subcellularLocation>
        <location evidence="1 6">Cell membrane</location>
        <topology evidence="1 6">Multi-pass membrane protein</topology>
    </subcellularLocation>
</comment>
<accession>A0A0D2HN31</accession>
<evidence type="ECO:0000256" key="6">
    <source>
        <dbReference type="RuleBase" id="RU366058"/>
    </source>
</evidence>
<feature type="transmembrane region" description="Helical" evidence="6">
    <location>
        <begin position="82"/>
        <end position="115"/>
    </location>
</feature>
<dbReference type="Proteomes" id="UP000032233">
    <property type="component" value="Unassembled WGS sequence"/>
</dbReference>
<evidence type="ECO:0000313" key="8">
    <source>
        <dbReference type="EMBL" id="KIX11958.1"/>
    </source>
</evidence>
<dbReference type="PATRIC" id="fig|1429043.3.peg.4611"/>
<dbReference type="InParanoid" id="A0A0D2HN31"/>
<dbReference type="PANTHER" id="PTHR12677:SF59">
    <property type="entry name" value="GOLGI APPARATUS MEMBRANE PROTEIN TVP38-RELATED"/>
    <property type="match status" value="1"/>
</dbReference>
<feature type="transmembrane region" description="Helical" evidence="6">
    <location>
        <begin position="136"/>
        <end position="160"/>
    </location>
</feature>
<dbReference type="InterPro" id="IPR032816">
    <property type="entry name" value="VTT_dom"/>
</dbReference>
<evidence type="ECO:0000256" key="2">
    <source>
        <dbReference type="ARBA" id="ARBA00022475"/>
    </source>
</evidence>
<comment type="similarity">
    <text evidence="6">Belongs to the TVP38/TMEM64 family.</text>
</comment>
<dbReference type="PANTHER" id="PTHR12677">
    <property type="entry name" value="GOLGI APPARATUS MEMBRANE PROTEIN TVP38-RELATED"/>
    <property type="match status" value="1"/>
</dbReference>
<dbReference type="STRING" id="1429043.X474_21750"/>
<keyword evidence="4 6" id="KW-1133">Transmembrane helix</keyword>
<evidence type="ECO:0000256" key="4">
    <source>
        <dbReference type="ARBA" id="ARBA00022989"/>
    </source>
</evidence>
<feature type="transmembrane region" description="Helical" evidence="6">
    <location>
        <begin position="6"/>
        <end position="28"/>
    </location>
</feature>
<reference evidence="8 9" key="1">
    <citation type="submission" date="2013-11" db="EMBL/GenBank/DDBJ databases">
        <title>Metagenomic analysis of a methanogenic consortium involved in long chain n-alkane degradation.</title>
        <authorList>
            <person name="Davidova I.A."/>
            <person name="Callaghan A.V."/>
            <person name="Wawrik B."/>
            <person name="Pruitt S."/>
            <person name="Marks C."/>
            <person name="Duncan K.E."/>
            <person name="Suflita J.M."/>
        </authorList>
    </citation>
    <scope>NUCLEOTIDE SEQUENCE [LARGE SCALE GENOMIC DNA]</scope>
    <source>
        <strain evidence="8 9">SPR</strain>
    </source>
</reference>
<proteinExistence type="inferred from homology"/>
<feature type="domain" description="VTT" evidence="7">
    <location>
        <begin position="75"/>
        <end position="187"/>
    </location>
</feature>
<dbReference type="EMBL" id="AZAC01000037">
    <property type="protein sequence ID" value="KIX11958.1"/>
    <property type="molecule type" value="Genomic_DNA"/>
</dbReference>
<evidence type="ECO:0000313" key="9">
    <source>
        <dbReference type="Proteomes" id="UP000032233"/>
    </source>
</evidence>
<evidence type="ECO:0000256" key="1">
    <source>
        <dbReference type="ARBA" id="ARBA00004651"/>
    </source>
</evidence>
<dbReference type="RefSeq" id="WP_044351312.1">
    <property type="nucleotide sequence ID" value="NZ_AZAC01000037.1"/>
</dbReference>
<comment type="caution">
    <text evidence="8">The sequence shown here is derived from an EMBL/GenBank/DDBJ whole genome shotgun (WGS) entry which is preliminary data.</text>
</comment>
<dbReference type="AlphaFoldDB" id="A0A0D2HN31"/>
<feature type="transmembrane region" description="Helical" evidence="6">
    <location>
        <begin position="198"/>
        <end position="221"/>
    </location>
</feature>
<feature type="transmembrane region" description="Helical" evidence="6">
    <location>
        <begin position="49"/>
        <end position="70"/>
    </location>
</feature>